<dbReference type="Pfam" id="PF08713">
    <property type="entry name" value="DNA_alkylation"/>
    <property type="match status" value="1"/>
</dbReference>
<protein>
    <submittedName>
        <fullName evidence="1">DNA alkylation repair enzyme</fullName>
    </submittedName>
</protein>
<keyword evidence="2" id="KW-1185">Reference proteome</keyword>
<sequence>MSADDILRDLHAAADPEVARRSQRFFKTGPGEYAAGDQFIGVRLPVQRKLARRYRDVPLDALEPLLGSAIHEHRQTALLILEQAFGRVDEDQQRAIFEFCCRHLARIDNWDLVDQAAPKILGPYILAQREHLPMLYRLARSSALWERRIAIMCTFAFLRAGHFDDTLAIAEILVRDEHDLIHKAVGWMLRELGQRALERERAFLDRHAGHMPRTMLRYAIETFPAELRAHYMQLGR</sequence>
<dbReference type="InterPro" id="IPR014825">
    <property type="entry name" value="DNA_alkylation"/>
</dbReference>
<dbReference type="OrthoDB" id="9775346at2"/>
<dbReference type="CDD" id="cd06561">
    <property type="entry name" value="AlkD_like"/>
    <property type="match status" value="1"/>
</dbReference>
<dbReference type="PANTHER" id="PTHR34070:SF1">
    <property type="entry name" value="DNA ALKYLATION REPAIR PROTEIN"/>
    <property type="match status" value="1"/>
</dbReference>
<dbReference type="Gene3D" id="1.25.10.90">
    <property type="match status" value="1"/>
</dbReference>
<reference evidence="1 2" key="1">
    <citation type="journal article" date="2010" name="Stand. Genomic Sci.">
        <title>Complete genome sequence of Haliangium ochraceum type strain (SMP-2).</title>
        <authorList>
            <consortium name="US DOE Joint Genome Institute (JGI-PGF)"/>
            <person name="Ivanova N."/>
            <person name="Daum C."/>
            <person name="Lang E."/>
            <person name="Abt B."/>
            <person name="Kopitz M."/>
            <person name="Saunders E."/>
            <person name="Lapidus A."/>
            <person name="Lucas S."/>
            <person name="Glavina Del Rio T."/>
            <person name="Nolan M."/>
            <person name="Tice H."/>
            <person name="Copeland A."/>
            <person name="Cheng J.F."/>
            <person name="Chen F."/>
            <person name="Bruce D."/>
            <person name="Goodwin L."/>
            <person name="Pitluck S."/>
            <person name="Mavromatis K."/>
            <person name="Pati A."/>
            <person name="Mikhailova N."/>
            <person name="Chen A."/>
            <person name="Palaniappan K."/>
            <person name="Land M."/>
            <person name="Hauser L."/>
            <person name="Chang Y.J."/>
            <person name="Jeffries C.D."/>
            <person name="Detter J.C."/>
            <person name="Brettin T."/>
            <person name="Rohde M."/>
            <person name="Goker M."/>
            <person name="Bristow J."/>
            <person name="Markowitz V."/>
            <person name="Eisen J.A."/>
            <person name="Hugenholtz P."/>
            <person name="Kyrpides N.C."/>
            <person name="Klenk H.P."/>
        </authorList>
    </citation>
    <scope>NUCLEOTIDE SEQUENCE [LARGE SCALE GENOMIC DNA]</scope>
    <source>
        <strain evidence="2">DSM 14365 / CIP 107738 / JCM 11303 / AJ 13395 / SMP-2</strain>
    </source>
</reference>
<dbReference type="KEGG" id="hoh:Hoch_3031"/>
<dbReference type="Proteomes" id="UP000001880">
    <property type="component" value="Chromosome"/>
</dbReference>
<name>D0LR29_HALO1</name>
<dbReference type="InterPro" id="IPR016024">
    <property type="entry name" value="ARM-type_fold"/>
</dbReference>
<dbReference type="EMBL" id="CP001804">
    <property type="protein sequence ID" value="ACY15537.1"/>
    <property type="molecule type" value="Genomic_DNA"/>
</dbReference>
<dbReference type="eggNOG" id="COG4912">
    <property type="taxonomic scope" value="Bacteria"/>
</dbReference>
<gene>
    <name evidence="1" type="ordered locus">Hoch_3031</name>
</gene>
<dbReference type="STRING" id="502025.Hoch_3031"/>
<dbReference type="SUPFAM" id="SSF48371">
    <property type="entry name" value="ARM repeat"/>
    <property type="match status" value="1"/>
</dbReference>
<dbReference type="HOGENOM" id="CLU_079880_0_0_7"/>
<accession>D0LR29</accession>
<dbReference type="PANTHER" id="PTHR34070">
    <property type="entry name" value="ARMADILLO-TYPE FOLD"/>
    <property type="match status" value="1"/>
</dbReference>
<dbReference type="RefSeq" id="WP_012828137.1">
    <property type="nucleotide sequence ID" value="NC_013440.1"/>
</dbReference>
<dbReference type="AlphaFoldDB" id="D0LR29"/>
<proteinExistence type="predicted"/>
<evidence type="ECO:0000313" key="1">
    <source>
        <dbReference type="EMBL" id="ACY15537.1"/>
    </source>
</evidence>
<evidence type="ECO:0000313" key="2">
    <source>
        <dbReference type="Proteomes" id="UP000001880"/>
    </source>
</evidence>
<organism evidence="1 2">
    <name type="scientific">Haliangium ochraceum (strain DSM 14365 / JCM 11303 / SMP-2)</name>
    <dbReference type="NCBI Taxonomy" id="502025"/>
    <lineage>
        <taxon>Bacteria</taxon>
        <taxon>Pseudomonadati</taxon>
        <taxon>Myxococcota</taxon>
        <taxon>Polyangia</taxon>
        <taxon>Haliangiales</taxon>
        <taxon>Kofleriaceae</taxon>
        <taxon>Haliangium</taxon>
    </lineage>
</organism>